<dbReference type="InterPro" id="IPR013783">
    <property type="entry name" value="Ig-like_fold"/>
</dbReference>
<keyword evidence="1" id="KW-1133">Transmembrane helix</keyword>
<dbReference type="Pfam" id="PF07705">
    <property type="entry name" value="CARDB"/>
    <property type="match status" value="1"/>
</dbReference>
<dbReference type="KEGG" id="dli:dnl_01830"/>
<protein>
    <submittedName>
        <fullName evidence="3">Cell adhesion related domain (CARDB)-containing protein</fullName>
    </submittedName>
</protein>
<keyword evidence="1" id="KW-0812">Transmembrane</keyword>
<evidence type="ECO:0000256" key="1">
    <source>
        <dbReference type="SAM" id="Phobius"/>
    </source>
</evidence>
<accession>A0A975B394</accession>
<feature type="transmembrane region" description="Helical" evidence="1">
    <location>
        <begin position="78"/>
        <end position="107"/>
    </location>
</feature>
<evidence type="ECO:0000313" key="3">
    <source>
        <dbReference type="EMBL" id="QTA77979.1"/>
    </source>
</evidence>
<name>A0A975B394_9BACT</name>
<gene>
    <name evidence="3" type="ORF">dnl_01830</name>
</gene>
<dbReference type="Gene3D" id="2.60.40.10">
    <property type="entry name" value="Immunoglobulins"/>
    <property type="match status" value="3"/>
</dbReference>
<sequence>MKPLKIMLDFSIKISGFSLTHSPEVRPHFVETVQAPCLFYAGRSPPLRHKESVRRFFLPFNFYTLQQTERSFEMKKNFFILIFFAVFLFYCVSSTITSINCFAVAAFPEINLKQGSADIASGGSYDFGNEAVGSDSGAVTFTIENTGLNYLYLEGSPQIDISGTNAADFTVDAALIPDKVEPLGSTTFTVTFAPSSIGAKTATITILSDDIDEASYTVTLNGTGTSSAANTVEMTYLFNVNDTEAGKYVPLVAYIKNIGTEALSATALVEFYVDGPDGFTDGLVGTASAAGLKAGYPMNAYLNWKIPETAPGGIYTYTAQAVDGAAALSEFSDGINFNVASIAAYTAEVLRIMPASATDPAPATLKVLVRNKDTAALTGTVKFYVDSAEVGTAAITNLAAGRYLWYTFSWDTAGKTGSHTYNAQVFNASDAAISKMSSSTGITVY</sequence>
<dbReference type="AlphaFoldDB" id="A0A975B394"/>
<dbReference type="InterPro" id="IPR011635">
    <property type="entry name" value="CARDB"/>
</dbReference>
<reference evidence="3" key="1">
    <citation type="journal article" date="2021" name="Microb. Physiol.">
        <title>Proteogenomic Insights into the Physiology of Marine, Sulfate-Reducing, Filamentous Desulfonema limicola and Desulfonema magnum.</title>
        <authorList>
            <person name="Schnaars V."/>
            <person name="Wohlbrand L."/>
            <person name="Scheve S."/>
            <person name="Hinrichs C."/>
            <person name="Reinhardt R."/>
            <person name="Rabus R."/>
        </authorList>
    </citation>
    <scope>NUCLEOTIDE SEQUENCE</scope>
    <source>
        <strain evidence="3">5ac10</strain>
    </source>
</reference>
<organism evidence="3 4">
    <name type="scientific">Desulfonema limicola</name>
    <dbReference type="NCBI Taxonomy" id="45656"/>
    <lineage>
        <taxon>Bacteria</taxon>
        <taxon>Pseudomonadati</taxon>
        <taxon>Thermodesulfobacteriota</taxon>
        <taxon>Desulfobacteria</taxon>
        <taxon>Desulfobacterales</taxon>
        <taxon>Desulfococcaceae</taxon>
        <taxon>Desulfonema</taxon>
    </lineage>
</organism>
<dbReference type="Proteomes" id="UP000663720">
    <property type="component" value="Chromosome"/>
</dbReference>
<dbReference type="NCBIfam" id="NF012200">
    <property type="entry name" value="choice_anch_D"/>
    <property type="match status" value="1"/>
</dbReference>
<evidence type="ECO:0000259" key="2">
    <source>
        <dbReference type="Pfam" id="PF07705"/>
    </source>
</evidence>
<feature type="domain" description="CARDB" evidence="2">
    <location>
        <begin position="351"/>
        <end position="425"/>
    </location>
</feature>
<keyword evidence="4" id="KW-1185">Reference proteome</keyword>
<keyword evidence="1" id="KW-0472">Membrane</keyword>
<proteinExistence type="predicted"/>
<dbReference type="EMBL" id="CP061799">
    <property type="protein sequence ID" value="QTA77979.1"/>
    <property type="molecule type" value="Genomic_DNA"/>
</dbReference>
<evidence type="ECO:0000313" key="4">
    <source>
        <dbReference type="Proteomes" id="UP000663720"/>
    </source>
</evidence>